<evidence type="ECO:0000313" key="2">
    <source>
        <dbReference type="EMBL" id="MBB6481074.1"/>
    </source>
</evidence>
<evidence type="ECO:0008006" key="4">
    <source>
        <dbReference type="Google" id="ProtNLM"/>
    </source>
</evidence>
<keyword evidence="1" id="KW-0732">Signal</keyword>
<evidence type="ECO:0000313" key="3">
    <source>
        <dbReference type="Proteomes" id="UP000587760"/>
    </source>
</evidence>
<keyword evidence="3" id="KW-1185">Reference proteome</keyword>
<dbReference type="RefSeq" id="WP_184747320.1">
    <property type="nucleotide sequence ID" value="NZ_JACHGJ010000005.1"/>
</dbReference>
<evidence type="ECO:0000256" key="1">
    <source>
        <dbReference type="SAM" id="SignalP"/>
    </source>
</evidence>
<feature type="signal peptide" evidence="1">
    <location>
        <begin position="1"/>
        <end position="20"/>
    </location>
</feature>
<dbReference type="EMBL" id="JACHGJ010000005">
    <property type="protein sequence ID" value="MBB6481074.1"/>
    <property type="molecule type" value="Genomic_DNA"/>
</dbReference>
<reference evidence="2 3" key="1">
    <citation type="submission" date="2020-08" db="EMBL/GenBank/DDBJ databases">
        <title>Genomic Encyclopedia of Type Strains, Phase IV (KMG-IV): sequencing the most valuable type-strain genomes for metagenomic binning, comparative biology and taxonomic classification.</title>
        <authorList>
            <person name="Goeker M."/>
        </authorList>
    </citation>
    <scope>NUCLEOTIDE SEQUENCE [LARGE SCALE GENOMIC DNA]</scope>
    <source>
        <strain evidence="2 3">DSM 2461</strain>
    </source>
</reference>
<dbReference type="Proteomes" id="UP000587760">
    <property type="component" value="Unassembled WGS sequence"/>
</dbReference>
<protein>
    <recommendedName>
        <fullName evidence="4">Porin domain-containing protein</fullName>
    </recommendedName>
</protein>
<comment type="caution">
    <text evidence="2">The sequence shown here is derived from an EMBL/GenBank/DDBJ whole genome shotgun (WGS) entry which is preliminary data.</text>
</comment>
<accession>A0A841R758</accession>
<name>A0A841R758_9SPIO</name>
<proteinExistence type="predicted"/>
<feature type="chain" id="PRO_5032972892" description="Porin domain-containing protein" evidence="1">
    <location>
        <begin position="21"/>
        <end position="388"/>
    </location>
</feature>
<organism evidence="2 3">
    <name type="scientific">Spirochaeta isovalerica</name>
    <dbReference type="NCBI Taxonomy" id="150"/>
    <lineage>
        <taxon>Bacteria</taxon>
        <taxon>Pseudomonadati</taxon>
        <taxon>Spirochaetota</taxon>
        <taxon>Spirochaetia</taxon>
        <taxon>Spirochaetales</taxon>
        <taxon>Spirochaetaceae</taxon>
        <taxon>Spirochaeta</taxon>
    </lineage>
</organism>
<dbReference type="AlphaFoldDB" id="A0A841R758"/>
<gene>
    <name evidence="2" type="ORF">HNR50_002747</name>
</gene>
<sequence>MKKAFMLVAAIALLAAPVFAEVEVTISGEATTSFGFNLDTSVYGMLSEVSSNVELVVGTLDGESMGEGNWYGVITLEGAGLTIGNDYEDGDMVIPVYEYDDEVDPATFTLDSYKKFAVVIPDVTAKITNGNAYVQLQSEADFDADYVAGVDNDPMEFTAADTKGSLTVGATFAPVTFAAEFGMAGSYEDADQVDGVAFGLNLGVDLAPITVDVAYAGAYGYLATQDTGFAVQVVADLAPVTVTAAFDGIVNGGFSWESSVGVALALDPITVGLDGYIAAGDIDTKLTVGYAADMFTADAFFGLYDLTATIGWETGIDLTVTPVSGIAFAAGWAFDSASIMSAYANVAFTELVDNVTFTLGWENADDMLGNSADDTDFGQIFVSAGIAF</sequence>